<dbReference type="Gene3D" id="3.40.50.720">
    <property type="entry name" value="NAD(P)-binding Rossmann-like Domain"/>
    <property type="match status" value="1"/>
</dbReference>
<comment type="caution">
    <text evidence="2">The sequence shown here is derived from an EMBL/GenBank/DDBJ whole genome shotgun (WGS) entry which is preliminary data.</text>
</comment>
<sequence length="210" mass="22737">MADLLIFGASRGTGHQLMTMALKRGDHCVAVVRNQQSAEQLNALGATTLVGDANDPITVHQACLLVGKNATIISTLGGEKANYQAQMNIINQAEKSAIKRMILVTSLGCGDSWSFLSERAKQAFGYSVREKTLAESWLATSSLNYTILRPGGLTDGEPTLQAKCYCDQEVHGYIRRSDLASVILAHIDLAKLDNQAYLVIDPSLADKRNN</sequence>
<evidence type="ECO:0000259" key="1">
    <source>
        <dbReference type="Pfam" id="PF13460"/>
    </source>
</evidence>
<dbReference type="PANTHER" id="PTHR15020:SF50">
    <property type="entry name" value="UPF0659 PROTEIN YMR090W"/>
    <property type="match status" value="1"/>
</dbReference>
<proteinExistence type="predicted"/>
<reference evidence="3" key="1">
    <citation type="journal article" date="2019" name="Int. J. Syst. Evol. Microbiol.">
        <title>The Global Catalogue of Microorganisms (GCM) 10K type strain sequencing project: providing services to taxonomists for standard genome sequencing and annotation.</title>
        <authorList>
            <consortium name="The Broad Institute Genomics Platform"/>
            <consortium name="The Broad Institute Genome Sequencing Center for Infectious Disease"/>
            <person name="Wu L."/>
            <person name="Ma J."/>
        </authorList>
    </citation>
    <scope>NUCLEOTIDE SEQUENCE [LARGE SCALE GENOMIC DNA]</scope>
    <source>
        <strain evidence="3">JCM 18050</strain>
    </source>
</reference>
<dbReference type="PANTHER" id="PTHR15020">
    <property type="entry name" value="FLAVIN REDUCTASE-RELATED"/>
    <property type="match status" value="1"/>
</dbReference>
<dbReference type="InterPro" id="IPR016040">
    <property type="entry name" value="NAD(P)-bd_dom"/>
</dbReference>
<dbReference type="EMBL" id="BAABHY010000005">
    <property type="protein sequence ID" value="GAA5113057.1"/>
    <property type="molecule type" value="Genomic_DNA"/>
</dbReference>
<accession>A0ABP9NCI7</accession>
<evidence type="ECO:0000313" key="3">
    <source>
        <dbReference type="Proteomes" id="UP001500171"/>
    </source>
</evidence>
<gene>
    <name evidence="2" type="primary">chuY</name>
    <name evidence="2" type="ORF">GCM10023211_20660</name>
</gene>
<dbReference type="SUPFAM" id="SSF51735">
    <property type="entry name" value="NAD(P)-binding Rossmann-fold domains"/>
    <property type="match status" value="1"/>
</dbReference>
<organism evidence="2 3">
    <name type="scientific">Orbus sasakiae</name>
    <dbReference type="NCBI Taxonomy" id="1078475"/>
    <lineage>
        <taxon>Bacteria</taxon>
        <taxon>Pseudomonadati</taxon>
        <taxon>Pseudomonadota</taxon>
        <taxon>Gammaproteobacteria</taxon>
        <taxon>Orbales</taxon>
        <taxon>Orbaceae</taxon>
        <taxon>Orbus</taxon>
    </lineage>
</organism>
<dbReference type="RefSeq" id="WP_345491892.1">
    <property type="nucleotide sequence ID" value="NZ_BAABHY010000005.1"/>
</dbReference>
<name>A0ABP9NCI7_9GAMM</name>
<keyword evidence="3" id="KW-1185">Reference proteome</keyword>
<dbReference type="InterPro" id="IPR036291">
    <property type="entry name" value="NAD(P)-bd_dom_sf"/>
</dbReference>
<dbReference type="Proteomes" id="UP001500171">
    <property type="component" value="Unassembled WGS sequence"/>
</dbReference>
<evidence type="ECO:0000313" key="2">
    <source>
        <dbReference type="EMBL" id="GAA5113057.1"/>
    </source>
</evidence>
<feature type="domain" description="NAD(P)-binding" evidence="1">
    <location>
        <begin position="8"/>
        <end position="187"/>
    </location>
</feature>
<protein>
    <submittedName>
        <fullName evidence="2">Anaerobilin reductase</fullName>
    </submittedName>
</protein>
<dbReference type="Pfam" id="PF13460">
    <property type="entry name" value="NAD_binding_10"/>
    <property type="match status" value="1"/>
</dbReference>